<evidence type="ECO:0000256" key="4">
    <source>
        <dbReference type="SAM" id="Coils"/>
    </source>
</evidence>
<dbReference type="PANTHER" id="PTHR10381">
    <property type="entry name" value="ATP-DEPENDENT CLP PROTEASE PROTEOLYTIC SUBUNIT"/>
    <property type="match status" value="1"/>
</dbReference>
<dbReference type="CDD" id="cd07016">
    <property type="entry name" value="S14_ClpP_1"/>
    <property type="match status" value="1"/>
</dbReference>
<keyword evidence="2" id="KW-0963">Cytoplasm</keyword>
<dbReference type="EMBL" id="BK057795">
    <property type="protein sequence ID" value="DAE92191.1"/>
    <property type="molecule type" value="Genomic_DNA"/>
</dbReference>
<dbReference type="InterPro" id="IPR029045">
    <property type="entry name" value="ClpP/crotonase-like_dom_sf"/>
</dbReference>
<dbReference type="NCBIfam" id="NF045542">
    <property type="entry name" value="Clp_rel_HeadMat"/>
    <property type="match status" value="1"/>
</dbReference>
<dbReference type="InterPro" id="IPR001907">
    <property type="entry name" value="ClpP"/>
</dbReference>
<dbReference type="GO" id="GO:0051117">
    <property type="term" value="F:ATPase binding"/>
    <property type="evidence" value="ECO:0007669"/>
    <property type="project" value="TreeGrafter"/>
</dbReference>
<accession>A0A8S5RRS7</accession>
<keyword evidence="3" id="KW-0378">Hydrolase</keyword>
<feature type="coiled-coil region" evidence="4">
    <location>
        <begin position="123"/>
        <end position="161"/>
    </location>
</feature>
<dbReference type="GO" id="GO:0004252">
    <property type="term" value="F:serine-type endopeptidase activity"/>
    <property type="evidence" value="ECO:0007669"/>
    <property type="project" value="InterPro"/>
</dbReference>
<organism evidence="5">
    <name type="scientific">Siphoviridae sp. ctES717</name>
    <dbReference type="NCBI Taxonomy" id="2827564"/>
    <lineage>
        <taxon>Viruses</taxon>
        <taxon>Duplodnaviria</taxon>
        <taxon>Heunggongvirae</taxon>
        <taxon>Uroviricota</taxon>
        <taxon>Caudoviricetes</taxon>
    </lineage>
</organism>
<evidence type="ECO:0000256" key="1">
    <source>
        <dbReference type="ARBA" id="ARBA00007039"/>
    </source>
</evidence>
<reference evidence="5" key="1">
    <citation type="journal article" date="2021" name="Proc. Natl. Acad. Sci. U.S.A.">
        <title>A Catalog of Tens of Thousands of Viruses from Human Metagenomes Reveals Hidden Associations with Chronic Diseases.</title>
        <authorList>
            <person name="Tisza M.J."/>
            <person name="Buck C.B."/>
        </authorList>
    </citation>
    <scope>NUCLEOTIDE SEQUENCE</scope>
    <source>
        <strain evidence="5">CtES717</strain>
    </source>
</reference>
<dbReference type="GO" id="GO:0006515">
    <property type="term" value="P:protein quality control for misfolded or incompletely synthesized proteins"/>
    <property type="evidence" value="ECO:0007669"/>
    <property type="project" value="TreeGrafter"/>
</dbReference>
<name>A0A8S5RRS7_9CAUD</name>
<sequence length="266" mass="30269">MKNKFYSFKKESENSASVYIYGDITSYEWFENDVSAWGFKKELEELGEMSELNVHINSCGGETFQALAIYNLLKSLKAQINVYIDGIAASSASIIAMAGNKVYMPKTSLMMIHNCWTYVLGNAEELRKTADDMDKVKEAYKAAYLSKIKITEEELEKLLSDETYLTAQECLDKGFADELIETEEDNTINQYANKAIFNLVSKIKKQDKKQKVELNGETIKEISENVANSIVQSLTKEGEKTKELLDTRQEKPIKEDAWASFFNTKN</sequence>
<evidence type="ECO:0000256" key="2">
    <source>
        <dbReference type="ARBA" id="ARBA00022490"/>
    </source>
</evidence>
<evidence type="ECO:0000256" key="3">
    <source>
        <dbReference type="ARBA" id="ARBA00022801"/>
    </source>
</evidence>
<dbReference type="PRINTS" id="PR00127">
    <property type="entry name" value="CLPPROTEASEP"/>
</dbReference>
<comment type="similarity">
    <text evidence="1">Belongs to the peptidase S14 family.</text>
</comment>
<keyword evidence="4" id="KW-0175">Coiled coil</keyword>
<dbReference type="SUPFAM" id="SSF52096">
    <property type="entry name" value="ClpP/crotonase"/>
    <property type="match status" value="1"/>
</dbReference>
<dbReference type="GO" id="GO:0009368">
    <property type="term" value="C:endopeptidase Clp complex"/>
    <property type="evidence" value="ECO:0007669"/>
    <property type="project" value="TreeGrafter"/>
</dbReference>
<dbReference type="GO" id="GO:0004176">
    <property type="term" value="F:ATP-dependent peptidase activity"/>
    <property type="evidence" value="ECO:0007669"/>
    <property type="project" value="InterPro"/>
</dbReference>
<evidence type="ECO:0000313" key="5">
    <source>
        <dbReference type="EMBL" id="DAE92191.1"/>
    </source>
</evidence>
<dbReference type="PANTHER" id="PTHR10381:SF70">
    <property type="entry name" value="ATP-DEPENDENT CLP PROTEASE PROTEOLYTIC SUBUNIT"/>
    <property type="match status" value="1"/>
</dbReference>
<keyword evidence="5" id="KW-0645">Protease</keyword>
<protein>
    <submittedName>
        <fullName evidence="5">ATP dependent Clp protease</fullName>
    </submittedName>
</protein>
<proteinExistence type="inferred from homology"/>
<dbReference type="InterPro" id="IPR023562">
    <property type="entry name" value="ClpP/TepA"/>
</dbReference>
<dbReference type="Gene3D" id="3.90.226.10">
    <property type="entry name" value="2-enoyl-CoA Hydratase, Chain A, domain 1"/>
    <property type="match status" value="1"/>
</dbReference>
<dbReference type="Pfam" id="PF00574">
    <property type="entry name" value="CLP_protease"/>
    <property type="match status" value="1"/>
</dbReference>